<dbReference type="InterPro" id="IPR042099">
    <property type="entry name" value="ANL_N_sf"/>
</dbReference>
<sequence length="293" mass="31327">MHPLVSAIHDTARHHPGKVALRWNCHDFPYAAVHRQITTRALAMQLKGVRAGELVAFGAVPGPETIVESAALWALGAAGFPLPSSAEGPLHAHAVLEQATGFMHPDGDYLKAAAVSGPPSSFSSAVWLQEGSGAGTTAVDLQQFVDVLQGAEKRFSLSTRTVLGLTSMVHPGSMIDVWAVLAAGGTVDLINHHESLTGDCLRQHLRETEADLLVVPSALPQRLNDFPGAVFAQFRDVITLEPFDSNSRTTLADAFPCAIFHYWDPATAVEEMSDYCPADFVAGNNHKPKDSHA</sequence>
<evidence type="ECO:0000313" key="2">
    <source>
        <dbReference type="Proteomes" id="UP000802392"/>
    </source>
</evidence>
<proteinExistence type="predicted"/>
<organism evidence="1 2">
    <name type="scientific">Paenarthrobacter ilicis</name>
    <dbReference type="NCBI Taxonomy" id="43665"/>
    <lineage>
        <taxon>Bacteria</taxon>
        <taxon>Bacillati</taxon>
        <taxon>Actinomycetota</taxon>
        <taxon>Actinomycetes</taxon>
        <taxon>Micrococcales</taxon>
        <taxon>Micrococcaceae</taxon>
        <taxon>Paenarthrobacter</taxon>
    </lineage>
</organism>
<gene>
    <name evidence="1" type="ORF">FHR86_001724</name>
</gene>
<comment type="caution">
    <text evidence="1">The sequence shown here is derived from an EMBL/GenBank/DDBJ whole genome shotgun (WGS) entry which is preliminary data.</text>
</comment>
<name>A0ABX0TFV3_9MICC</name>
<evidence type="ECO:0008006" key="3">
    <source>
        <dbReference type="Google" id="ProtNLM"/>
    </source>
</evidence>
<dbReference type="RefSeq" id="WP_167265153.1">
    <property type="nucleotide sequence ID" value="NZ_BAAAVO010000013.1"/>
</dbReference>
<accession>A0ABX0TFV3</accession>
<dbReference type="Gene3D" id="3.40.50.12780">
    <property type="entry name" value="N-terminal domain of ligase-like"/>
    <property type="match status" value="1"/>
</dbReference>
<dbReference type="SUPFAM" id="SSF56801">
    <property type="entry name" value="Acetyl-CoA synthetase-like"/>
    <property type="match status" value="1"/>
</dbReference>
<protein>
    <recommendedName>
        <fullName evidence="3">AMP-dependent synthetase/ligase domain-containing protein</fullName>
    </recommendedName>
</protein>
<evidence type="ECO:0000313" key="1">
    <source>
        <dbReference type="EMBL" id="NIJ01403.1"/>
    </source>
</evidence>
<reference evidence="1 2" key="1">
    <citation type="submission" date="2020-03" db="EMBL/GenBank/DDBJ databases">
        <title>Genomic Encyclopedia of Type Strains, Phase III (KMG-III): the genomes of soil and plant-associated and newly described type strains.</title>
        <authorList>
            <person name="Whitman W."/>
        </authorList>
    </citation>
    <scope>NUCLEOTIDE SEQUENCE [LARGE SCALE GENOMIC DNA]</scope>
    <source>
        <strain evidence="1 2">CECT 4207</strain>
    </source>
</reference>
<keyword evidence="2" id="KW-1185">Reference proteome</keyword>
<dbReference type="EMBL" id="JAAOZD010000003">
    <property type="protein sequence ID" value="NIJ01403.1"/>
    <property type="molecule type" value="Genomic_DNA"/>
</dbReference>
<dbReference type="Proteomes" id="UP000802392">
    <property type="component" value="Unassembled WGS sequence"/>
</dbReference>